<dbReference type="EMBL" id="GBRH01283426">
    <property type="protein sequence ID" value="JAD14469.1"/>
    <property type="molecule type" value="Transcribed_RNA"/>
</dbReference>
<feature type="region of interest" description="Disordered" evidence="1">
    <location>
        <begin position="79"/>
        <end position="140"/>
    </location>
</feature>
<organism evidence="2">
    <name type="scientific">Arundo donax</name>
    <name type="common">Giant reed</name>
    <name type="synonym">Donax arundinaceus</name>
    <dbReference type="NCBI Taxonomy" id="35708"/>
    <lineage>
        <taxon>Eukaryota</taxon>
        <taxon>Viridiplantae</taxon>
        <taxon>Streptophyta</taxon>
        <taxon>Embryophyta</taxon>
        <taxon>Tracheophyta</taxon>
        <taxon>Spermatophyta</taxon>
        <taxon>Magnoliopsida</taxon>
        <taxon>Liliopsida</taxon>
        <taxon>Poales</taxon>
        <taxon>Poaceae</taxon>
        <taxon>PACMAD clade</taxon>
        <taxon>Arundinoideae</taxon>
        <taxon>Arundineae</taxon>
        <taxon>Arundo</taxon>
    </lineage>
</organism>
<dbReference type="AlphaFoldDB" id="A0A0A8XMX9"/>
<protein>
    <submittedName>
        <fullName evidence="2">Uncharacterized protein</fullName>
    </submittedName>
</protein>
<reference evidence="2" key="1">
    <citation type="submission" date="2014-09" db="EMBL/GenBank/DDBJ databases">
        <authorList>
            <person name="Magalhaes I.L.F."/>
            <person name="Oliveira U."/>
            <person name="Santos F.R."/>
            <person name="Vidigal T.H.D.A."/>
            <person name="Brescovit A.D."/>
            <person name="Santos A.J."/>
        </authorList>
    </citation>
    <scope>NUCLEOTIDE SEQUENCE</scope>
    <source>
        <tissue evidence="2">Shoot tissue taken approximately 20 cm above the soil surface</tissue>
    </source>
</reference>
<evidence type="ECO:0000256" key="1">
    <source>
        <dbReference type="SAM" id="MobiDB-lite"/>
    </source>
</evidence>
<proteinExistence type="predicted"/>
<accession>A0A0A8XMX9</accession>
<reference evidence="2" key="2">
    <citation type="journal article" date="2015" name="Data Brief">
        <title>Shoot transcriptome of the giant reed, Arundo donax.</title>
        <authorList>
            <person name="Barrero R.A."/>
            <person name="Guerrero F.D."/>
            <person name="Moolhuijzen P."/>
            <person name="Goolsby J.A."/>
            <person name="Tidwell J."/>
            <person name="Bellgard S.E."/>
            <person name="Bellgard M.I."/>
        </authorList>
    </citation>
    <scope>NUCLEOTIDE SEQUENCE</scope>
    <source>
        <tissue evidence="2">Shoot tissue taken approximately 20 cm above the soil surface</tissue>
    </source>
</reference>
<evidence type="ECO:0000313" key="2">
    <source>
        <dbReference type="EMBL" id="JAD14469.1"/>
    </source>
</evidence>
<feature type="compositionally biased region" description="Low complexity" evidence="1">
    <location>
        <begin position="103"/>
        <end position="140"/>
    </location>
</feature>
<name>A0A0A8XMX9_ARUDO</name>
<sequence>MEPEGDGEDDVHCWAENNRRMNLGLDFFRQPPSNFSPANSSSGVLPRRRSAGVGLDLNSQAGDMDDGMSYMDLLRSSSPAVFGEEESAGDGGGTGGGRRAKAARVTALTAAPRSPAPATARAAPSTAARAAPSTAARGTW</sequence>